<feature type="compositionally biased region" description="Polar residues" evidence="1">
    <location>
        <begin position="534"/>
        <end position="546"/>
    </location>
</feature>
<feature type="region of interest" description="Disordered" evidence="1">
    <location>
        <begin position="97"/>
        <end position="156"/>
    </location>
</feature>
<dbReference type="OrthoDB" id="550012at2759"/>
<dbReference type="AlphaFoldDB" id="A0A9W9ZSD9"/>
<feature type="region of interest" description="Disordered" evidence="1">
    <location>
        <begin position="706"/>
        <end position="754"/>
    </location>
</feature>
<feature type="compositionally biased region" description="Basic and acidic residues" evidence="1">
    <location>
        <begin position="481"/>
        <end position="490"/>
    </location>
</feature>
<dbReference type="PANTHER" id="PTHR20946:SF0">
    <property type="entry name" value="SANT AND BTB DOMAIN REGULATOR OF CLASS SWITCH RECOMBINATION"/>
    <property type="match status" value="1"/>
</dbReference>
<proteinExistence type="predicted"/>
<dbReference type="InterPro" id="IPR011333">
    <property type="entry name" value="SKP1/BTB/POZ_sf"/>
</dbReference>
<feature type="domain" description="SANT and BTB" evidence="2">
    <location>
        <begin position="164"/>
        <end position="269"/>
    </location>
</feature>
<feature type="compositionally biased region" description="Basic and acidic residues" evidence="1">
    <location>
        <begin position="738"/>
        <end position="751"/>
    </location>
</feature>
<feature type="compositionally biased region" description="Polar residues" evidence="1">
    <location>
        <begin position="768"/>
        <end position="786"/>
    </location>
</feature>
<dbReference type="Pfam" id="PF11822">
    <property type="entry name" value="BTB_SANBR"/>
    <property type="match status" value="1"/>
</dbReference>
<feature type="compositionally biased region" description="Polar residues" evidence="1">
    <location>
        <begin position="464"/>
        <end position="478"/>
    </location>
</feature>
<dbReference type="Gene3D" id="3.30.710.10">
    <property type="entry name" value="Potassium Channel Kv1.1, Chain A"/>
    <property type="match status" value="1"/>
</dbReference>
<feature type="compositionally biased region" description="Acidic residues" evidence="1">
    <location>
        <begin position="652"/>
        <end position="670"/>
    </location>
</feature>
<dbReference type="Gene3D" id="1.10.10.60">
    <property type="entry name" value="Homeodomain-like"/>
    <property type="match status" value="1"/>
</dbReference>
<protein>
    <recommendedName>
        <fullName evidence="2">SANT and BTB domain-containing protein</fullName>
    </recommendedName>
</protein>
<dbReference type="Proteomes" id="UP001163046">
    <property type="component" value="Unassembled WGS sequence"/>
</dbReference>
<feature type="region of interest" description="Disordered" evidence="1">
    <location>
        <begin position="461"/>
        <end position="546"/>
    </location>
</feature>
<feature type="region of interest" description="Disordered" evidence="1">
    <location>
        <begin position="645"/>
        <end position="693"/>
    </location>
</feature>
<feature type="compositionally biased region" description="Basic and acidic residues" evidence="1">
    <location>
        <begin position="511"/>
        <end position="524"/>
    </location>
</feature>
<evidence type="ECO:0000313" key="4">
    <source>
        <dbReference type="Proteomes" id="UP001163046"/>
    </source>
</evidence>
<comment type="caution">
    <text evidence="3">The sequence shown here is derived from an EMBL/GenBank/DDBJ whole genome shotgun (WGS) entry which is preliminary data.</text>
</comment>
<dbReference type="PANTHER" id="PTHR20946">
    <property type="entry name" value="SANT AND BTB DOMAIN REGULATOR OF CLASS SWITCH RECOMBINATION"/>
    <property type="match status" value="1"/>
</dbReference>
<feature type="region of interest" description="Disordered" evidence="1">
    <location>
        <begin position="768"/>
        <end position="797"/>
    </location>
</feature>
<sequence length="797" mass="90823">MSQNLAVDLMLRTLMNSPEFRESENKNWEGVAKLIPGSTSQQCAKRWKEIQQTSASSAFNPTILQSSPDSKHLSSFLNSILHFADEKESVNVTVTQGTIRRNSQPASADANSLTVEQSTADCEPESTSYQESGTESKQRTIIRQAPRSARSQASNIESLQGPNMVIHVCDESKNLKQDFTCPRDLLISEMRYFAEYLSVEAQRWEEVDISVHCDVQIFDWLMKYVKRRLHDKSKSTNEEKKPKLEPNNVISILISSDFLKMDALVTECIHFCHENMSSIVATPCNMNCINDKLVTRMAKLFNHNELEGIKDRKDKFKSKLFCKKIEELFDPRFSSSSSSNASTLFRMMVNHRGKVSYVHSRDFTWDVNDYLLGLREEVKSWKEVYWRLWGAVNIIYCHRCGNYFPCTELGHCSYHPMTVDFGNIECTATKIVGVYTCCQQRVLHFDPSLESSGCCVRDHKPMLNTPQPTTTENKTSTAEQTDEKTDKDTTTENNEEQGQENTGEEGNASQPEKHKSSDTDKAPEELPDTEPPSKLSSNKNSASQAEQAITNNSVVVDDLFAHRSAICVPFRRLSSARSAELNVFGVEEMALASMHVRDLETNTSALSDMIDPSDRKASEFPTYLPSIRRSRSRLVHRSSLRRMKLQTANREDEYDLGEDEDQGPESEDYDLDQKLSSREKPRPQRKVTSASRKDFSTFKSYKWDSQRSARWNQDAQREEDQKRMTELVSYLTRQRAHTPQEKSDNKQKPKEFLGGIFSKLDTQFRTSQQAVVSKTQSGGPQTGSSQRIRKIPLKVTT</sequence>
<feature type="compositionally biased region" description="Basic residues" evidence="1">
    <location>
        <begin position="787"/>
        <end position="797"/>
    </location>
</feature>
<reference evidence="3" key="1">
    <citation type="submission" date="2023-01" db="EMBL/GenBank/DDBJ databases">
        <title>Genome assembly of the deep-sea coral Lophelia pertusa.</title>
        <authorList>
            <person name="Herrera S."/>
            <person name="Cordes E."/>
        </authorList>
    </citation>
    <scope>NUCLEOTIDE SEQUENCE</scope>
    <source>
        <strain evidence="3">USNM1676648</strain>
        <tissue evidence="3">Polyp</tissue>
    </source>
</reference>
<feature type="compositionally biased region" description="Basic and acidic residues" evidence="1">
    <location>
        <begin position="671"/>
        <end position="682"/>
    </location>
</feature>
<feature type="compositionally biased region" description="Basic and acidic residues" evidence="1">
    <location>
        <begin position="715"/>
        <end position="725"/>
    </location>
</feature>
<dbReference type="EMBL" id="MU825874">
    <property type="protein sequence ID" value="KAJ7386971.1"/>
    <property type="molecule type" value="Genomic_DNA"/>
</dbReference>
<dbReference type="InterPro" id="IPR021777">
    <property type="entry name" value="SANBR_BTB"/>
</dbReference>
<name>A0A9W9ZSD9_9CNID</name>
<dbReference type="InterPro" id="IPR045902">
    <property type="entry name" value="SANBR-like"/>
</dbReference>
<evidence type="ECO:0000259" key="2">
    <source>
        <dbReference type="Pfam" id="PF11822"/>
    </source>
</evidence>
<gene>
    <name evidence="3" type="ORF">OS493_003933</name>
</gene>
<keyword evidence="4" id="KW-1185">Reference proteome</keyword>
<evidence type="ECO:0000313" key="3">
    <source>
        <dbReference type="EMBL" id="KAJ7386971.1"/>
    </source>
</evidence>
<organism evidence="3 4">
    <name type="scientific">Desmophyllum pertusum</name>
    <dbReference type="NCBI Taxonomy" id="174260"/>
    <lineage>
        <taxon>Eukaryota</taxon>
        <taxon>Metazoa</taxon>
        <taxon>Cnidaria</taxon>
        <taxon>Anthozoa</taxon>
        <taxon>Hexacorallia</taxon>
        <taxon>Scleractinia</taxon>
        <taxon>Caryophylliina</taxon>
        <taxon>Caryophylliidae</taxon>
        <taxon>Desmophyllum</taxon>
    </lineage>
</organism>
<accession>A0A9W9ZSD9</accession>
<feature type="compositionally biased region" description="Polar residues" evidence="1">
    <location>
        <begin position="97"/>
        <end position="141"/>
    </location>
</feature>
<evidence type="ECO:0000256" key="1">
    <source>
        <dbReference type="SAM" id="MobiDB-lite"/>
    </source>
</evidence>